<gene>
    <name evidence="2" type="ORF">SCF082_LOCUS41985</name>
</gene>
<comment type="caution">
    <text evidence="2">The sequence shown here is derived from an EMBL/GenBank/DDBJ whole genome shotgun (WGS) entry which is preliminary data.</text>
</comment>
<reference evidence="2 3" key="1">
    <citation type="submission" date="2024-02" db="EMBL/GenBank/DDBJ databases">
        <authorList>
            <person name="Chen Y."/>
            <person name="Shah S."/>
            <person name="Dougan E. K."/>
            <person name="Thang M."/>
            <person name="Chan C."/>
        </authorList>
    </citation>
    <scope>NUCLEOTIDE SEQUENCE [LARGE SCALE GENOMIC DNA]</scope>
</reference>
<dbReference type="EMBL" id="CAXAMM010039792">
    <property type="protein sequence ID" value="CAK9088920.1"/>
    <property type="molecule type" value="Genomic_DNA"/>
</dbReference>
<name>A0ABP0QKY0_9DINO</name>
<organism evidence="2 3">
    <name type="scientific">Durusdinium trenchii</name>
    <dbReference type="NCBI Taxonomy" id="1381693"/>
    <lineage>
        <taxon>Eukaryota</taxon>
        <taxon>Sar</taxon>
        <taxon>Alveolata</taxon>
        <taxon>Dinophyceae</taxon>
        <taxon>Suessiales</taxon>
        <taxon>Symbiodiniaceae</taxon>
        <taxon>Durusdinium</taxon>
    </lineage>
</organism>
<evidence type="ECO:0000256" key="1">
    <source>
        <dbReference type="SAM" id="MobiDB-lite"/>
    </source>
</evidence>
<feature type="region of interest" description="Disordered" evidence="1">
    <location>
        <begin position="14"/>
        <end position="73"/>
    </location>
</feature>
<evidence type="ECO:0000313" key="3">
    <source>
        <dbReference type="Proteomes" id="UP001642464"/>
    </source>
</evidence>
<proteinExistence type="predicted"/>
<feature type="compositionally biased region" description="Basic and acidic residues" evidence="1">
    <location>
        <begin position="27"/>
        <end position="41"/>
    </location>
</feature>
<accession>A0ABP0QKY0</accession>
<keyword evidence="3" id="KW-1185">Reference proteome</keyword>
<sequence>MCLRPPRLAGCRDSARAWRLQRQNRGRGRDGGGQKGQRREGGVAQERAGGSRAGELQLVTKGRSEQQEQRMVAPPSKFDMMLNDAVRGFQLTDRAKAEIVHKQLVQFSEILKIKLRNKLFQYKFQALRTWEEIQDNGGQFFVPEGVQNVHWEMDSGDGRPAAPVASSAAHAGSPGVASAASFGMDGVRQLGGAMSLVMPQSMGGRLATGVVAVLTFGSLYRRMVQDMRPFLVMMAGYNVYRIASLKLQAQELQQYLNVLLAFEENGEDELENERVVREVAEQVALRHINHISKLSKTGQKTFASVIVDRICRHLSRHRFGFEEESIVWYVRDFQQMMWSMEMFFKRMTLPADRVTMRPRLNLQARVVRALTAESSENDDRILELEPFHNEVDPIEQPFPWTASGVLSKSAVFVHEHDCVYVHSQTDVALYGIAYGSAQEVKWSAAEARGPAARAVVLEVLDLVGA</sequence>
<dbReference type="Proteomes" id="UP001642464">
    <property type="component" value="Unassembled WGS sequence"/>
</dbReference>
<evidence type="ECO:0000313" key="2">
    <source>
        <dbReference type="EMBL" id="CAK9088920.1"/>
    </source>
</evidence>
<protein>
    <submittedName>
        <fullName evidence="2">Uncharacterized protein</fullName>
    </submittedName>
</protein>